<sequence>MSIKEIMEAMDVFYYGCHTENHYNLLRLNNADLKSEVLESKKKLENILGYKVDAFSYPHGFYDKKVKNFVKNNFTVAFSTYNKGKNFNWITDPHTVRRINPLDWEAQDFPDNVFKFRNAYLYK</sequence>
<accession>A0A2H0NCY6</accession>
<dbReference type="PANTHER" id="PTHR34216:SF3">
    <property type="entry name" value="POLY-BETA-1,6-N-ACETYL-D-GLUCOSAMINE N-DEACETYLASE"/>
    <property type="match status" value="1"/>
</dbReference>
<evidence type="ECO:0000256" key="1">
    <source>
        <dbReference type="ARBA" id="ARBA00004613"/>
    </source>
</evidence>
<dbReference type="PANTHER" id="PTHR34216">
    <property type="match status" value="1"/>
</dbReference>
<evidence type="ECO:0000313" key="5">
    <source>
        <dbReference type="Proteomes" id="UP000228867"/>
    </source>
</evidence>
<dbReference type="Pfam" id="PF01522">
    <property type="entry name" value="Polysacc_deac_1"/>
    <property type="match status" value="1"/>
</dbReference>
<dbReference type="GO" id="GO:0016810">
    <property type="term" value="F:hydrolase activity, acting on carbon-nitrogen (but not peptide) bonds"/>
    <property type="evidence" value="ECO:0007669"/>
    <property type="project" value="InterPro"/>
</dbReference>
<keyword evidence="2" id="KW-0732">Signal</keyword>
<comment type="caution">
    <text evidence="4">The sequence shown here is derived from an EMBL/GenBank/DDBJ whole genome shotgun (WGS) entry which is preliminary data.</text>
</comment>
<evidence type="ECO:0000259" key="3">
    <source>
        <dbReference type="PROSITE" id="PS51677"/>
    </source>
</evidence>
<feature type="domain" description="NodB homology" evidence="3">
    <location>
        <begin position="1"/>
        <end position="123"/>
    </location>
</feature>
<dbReference type="EMBL" id="PCWR01000048">
    <property type="protein sequence ID" value="PIR06761.1"/>
    <property type="molecule type" value="Genomic_DNA"/>
</dbReference>
<dbReference type="Proteomes" id="UP000228867">
    <property type="component" value="Unassembled WGS sequence"/>
</dbReference>
<dbReference type="InterPro" id="IPR002509">
    <property type="entry name" value="NODB_dom"/>
</dbReference>
<dbReference type="GO" id="GO:0005975">
    <property type="term" value="P:carbohydrate metabolic process"/>
    <property type="evidence" value="ECO:0007669"/>
    <property type="project" value="InterPro"/>
</dbReference>
<proteinExistence type="predicted"/>
<protein>
    <recommendedName>
        <fullName evidence="3">NodB homology domain-containing protein</fullName>
    </recommendedName>
</protein>
<dbReference type="SUPFAM" id="SSF88713">
    <property type="entry name" value="Glycoside hydrolase/deacetylase"/>
    <property type="match status" value="1"/>
</dbReference>
<gene>
    <name evidence="4" type="ORF">COV54_02155</name>
</gene>
<dbReference type="PROSITE" id="PS51677">
    <property type="entry name" value="NODB"/>
    <property type="match status" value="1"/>
</dbReference>
<dbReference type="InterPro" id="IPR051398">
    <property type="entry name" value="Polysacch_Deacetylase"/>
</dbReference>
<evidence type="ECO:0000256" key="2">
    <source>
        <dbReference type="ARBA" id="ARBA00022729"/>
    </source>
</evidence>
<dbReference type="GO" id="GO:0005576">
    <property type="term" value="C:extracellular region"/>
    <property type="evidence" value="ECO:0007669"/>
    <property type="project" value="UniProtKB-SubCell"/>
</dbReference>
<dbReference type="CDD" id="cd10918">
    <property type="entry name" value="CE4_NodB_like_5s_6s"/>
    <property type="match status" value="1"/>
</dbReference>
<organism evidence="4 5">
    <name type="scientific">Candidatus Jorgensenbacteria bacterium CG11_big_fil_rev_8_21_14_0_20_38_23</name>
    <dbReference type="NCBI Taxonomy" id="1974594"/>
    <lineage>
        <taxon>Bacteria</taxon>
        <taxon>Candidatus Joergenseniibacteriota</taxon>
    </lineage>
</organism>
<dbReference type="AlphaFoldDB" id="A0A2H0NCY6"/>
<evidence type="ECO:0000313" key="4">
    <source>
        <dbReference type="EMBL" id="PIR06761.1"/>
    </source>
</evidence>
<name>A0A2H0NCY6_9BACT</name>
<reference evidence="4 5" key="1">
    <citation type="submission" date="2017-09" db="EMBL/GenBank/DDBJ databases">
        <title>Depth-based differentiation of microbial function through sediment-hosted aquifers and enrichment of novel symbionts in the deep terrestrial subsurface.</title>
        <authorList>
            <person name="Probst A.J."/>
            <person name="Ladd B."/>
            <person name="Jarett J.K."/>
            <person name="Geller-Mcgrath D.E."/>
            <person name="Sieber C.M."/>
            <person name="Emerson J.B."/>
            <person name="Anantharaman K."/>
            <person name="Thomas B.C."/>
            <person name="Malmstrom R."/>
            <person name="Stieglmeier M."/>
            <person name="Klingl A."/>
            <person name="Woyke T."/>
            <person name="Ryan C.M."/>
            <person name="Banfield J.F."/>
        </authorList>
    </citation>
    <scope>NUCLEOTIDE SEQUENCE [LARGE SCALE GENOMIC DNA]</scope>
    <source>
        <strain evidence="4">CG11_big_fil_rev_8_21_14_0_20_38_23</strain>
    </source>
</reference>
<dbReference type="InterPro" id="IPR011330">
    <property type="entry name" value="Glyco_hydro/deAcase_b/a-brl"/>
</dbReference>
<dbReference type="Gene3D" id="3.20.20.370">
    <property type="entry name" value="Glycoside hydrolase/deacetylase"/>
    <property type="match status" value="1"/>
</dbReference>
<comment type="subcellular location">
    <subcellularLocation>
        <location evidence="1">Secreted</location>
    </subcellularLocation>
</comment>